<name>A0A4Q2K2W8_9ACTN</name>
<dbReference type="InterPro" id="IPR012495">
    <property type="entry name" value="TadE-like_dom"/>
</dbReference>
<dbReference type="EMBL" id="SDPW01000001">
    <property type="protein sequence ID" value="RXZ54073.1"/>
    <property type="molecule type" value="Genomic_DNA"/>
</dbReference>
<keyword evidence="4" id="KW-1185">Reference proteome</keyword>
<reference evidence="3 4" key="1">
    <citation type="submission" date="2019-01" db="EMBL/GenBank/DDBJ databases">
        <title>Senegalimassilia sp. nov. KGMB04484 isolated human feces.</title>
        <authorList>
            <person name="Han K.-I."/>
            <person name="Kim J.-S."/>
            <person name="Lee K.C."/>
            <person name="Suh M.K."/>
            <person name="Eom M.K."/>
            <person name="Lee J.H."/>
            <person name="Park S.-H."/>
            <person name="Kang S.W."/>
            <person name="Park J.-E."/>
            <person name="Oh B.S."/>
            <person name="Yu S.Y."/>
            <person name="Choi S.-H."/>
            <person name="Lee D.H."/>
            <person name="Yoon H."/>
            <person name="Kim B.-Y."/>
            <person name="Lee J.H."/>
            <person name="Lee J.-S."/>
        </authorList>
    </citation>
    <scope>NUCLEOTIDE SEQUENCE [LARGE SCALE GENOMIC DNA]</scope>
    <source>
        <strain evidence="3 4">KGMB04484</strain>
    </source>
</reference>
<evidence type="ECO:0000256" key="1">
    <source>
        <dbReference type="SAM" id="Phobius"/>
    </source>
</evidence>
<organism evidence="3 4">
    <name type="scientific">Senegalimassilia faecalis</name>
    <dbReference type="NCBI Taxonomy" id="2509433"/>
    <lineage>
        <taxon>Bacteria</taxon>
        <taxon>Bacillati</taxon>
        <taxon>Actinomycetota</taxon>
        <taxon>Coriobacteriia</taxon>
        <taxon>Coriobacteriales</taxon>
        <taxon>Coriobacteriaceae</taxon>
        <taxon>Senegalimassilia</taxon>
    </lineage>
</organism>
<keyword evidence="1" id="KW-0472">Membrane</keyword>
<dbReference type="Pfam" id="PF07811">
    <property type="entry name" value="TadE"/>
    <property type="match status" value="1"/>
</dbReference>
<comment type="caution">
    <text evidence="3">The sequence shown here is derived from an EMBL/GenBank/DDBJ whole genome shotgun (WGS) entry which is preliminary data.</text>
</comment>
<protein>
    <submittedName>
        <fullName evidence="3">Pilus assembly protein</fullName>
    </submittedName>
</protein>
<keyword evidence="1" id="KW-0812">Transmembrane</keyword>
<dbReference type="OrthoDB" id="3174537at2"/>
<evidence type="ECO:0000313" key="4">
    <source>
        <dbReference type="Proteomes" id="UP000293345"/>
    </source>
</evidence>
<dbReference type="RefSeq" id="WP_129424078.1">
    <property type="nucleotide sequence ID" value="NZ_SDPW01000001.1"/>
</dbReference>
<dbReference type="Proteomes" id="UP000293345">
    <property type="component" value="Unassembled WGS sequence"/>
</dbReference>
<evidence type="ECO:0000259" key="2">
    <source>
        <dbReference type="Pfam" id="PF07811"/>
    </source>
</evidence>
<keyword evidence="1" id="KW-1133">Transmembrane helix</keyword>
<dbReference type="AlphaFoldDB" id="A0A4Q2K2W8"/>
<proteinExistence type="predicted"/>
<accession>A0A4Q2K2W8</accession>
<feature type="domain" description="TadE-like" evidence="2">
    <location>
        <begin position="10"/>
        <end position="52"/>
    </location>
</feature>
<evidence type="ECO:0000313" key="3">
    <source>
        <dbReference type="EMBL" id="RXZ54073.1"/>
    </source>
</evidence>
<gene>
    <name evidence="3" type="ORF">ET524_05990</name>
</gene>
<sequence length="169" mass="18546">MRAKTWRDDGQATVESAFLIPVLFTALLLLVQPGMVLYDRMVMAAAATDACRVLAVKTDAAGDSSQAIEAFVRHRLGAVPPVACFHVHEGECSWRIQLEGDERSEYVRVSIENRVRPLPLLDGASALLGLLDEEGLLPVKVEAQRRTQPAWLLGTQEGLDPRGWIGAWS</sequence>
<feature type="transmembrane region" description="Helical" evidence="1">
    <location>
        <begin position="12"/>
        <end position="31"/>
    </location>
</feature>